<reference evidence="10" key="3">
    <citation type="submission" date="2015-06" db="UniProtKB">
        <authorList>
            <consortium name="EnsemblMetazoa"/>
        </authorList>
    </citation>
    <scope>IDENTIFICATION</scope>
</reference>
<feature type="coiled-coil region" evidence="6">
    <location>
        <begin position="119"/>
        <end position="146"/>
    </location>
</feature>
<evidence type="ECO:0000256" key="1">
    <source>
        <dbReference type="ARBA" id="ARBA00022723"/>
    </source>
</evidence>
<protein>
    <recommendedName>
        <fullName evidence="8">THAP-type domain-containing protein</fullName>
    </recommendedName>
</protein>
<reference evidence="9 11" key="2">
    <citation type="journal article" date="2013" name="Nature">
        <title>Insights into bilaterian evolution from three spiralian genomes.</title>
        <authorList>
            <person name="Simakov O."/>
            <person name="Marletaz F."/>
            <person name="Cho S.J."/>
            <person name="Edsinger-Gonzales E."/>
            <person name="Havlak P."/>
            <person name="Hellsten U."/>
            <person name="Kuo D.H."/>
            <person name="Larsson T."/>
            <person name="Lv J."/>
            <person name="Arendt D."/>
            <person name="Savage R."/>
            <person name="Osoegawa K."/>
            <person name="de Jong P."/>
            <person name="Grimwood J."/>
            <person name="Chapman J.A."/>
            <person name="Shapiro H."/>
            <person name="Aerts A."/>
            <person name="Otillar R.P."/>
            <person name="Terry A.Y."/>
            <person name="Boore J.L."/>
            <person name="Grigoriev I.V."/>
            <person name="Lindberg D.R."/>
            <person name="Seaver E.C."/>
            <person name="Weisblat D.A."/>
            <person name="Putnam N.H."/>
            <person name="Rokhsar D.S."/>
        </authorList>
    </citation>
    <scope>NUCLEOTIDE SEQUENCE</scope>
</reference>
<evidence type="ECO:0000256" key="4">
    <source>
        <dbReference type="ARBA" id="ARBA00023125"/>
    </source>
</evidence>
<dbReference type="SUPFAM" id="SSF57716">
    <property type="entry name" value="Glucocorticoid receptor-like (DNA-binding domain)"/>
    <property type="match status" value="1"/>
</dbReference>
<dbReference type="EMBL" id="KB095905">
    <property type="protein sequence ID" value="ESO10070.1"/>
    <property type="molecule type" value="Genomic_DNA"/>
</dbReference>
<reference evidence="11" key="1">
    <citation type="submission" date="2012-12" db="EMBL/GenBank/DDBJ databases">
        <authorList>
            <person name="Hellsten U."/>
            <person name="Grimwood J."/>
            <person name="Chapman J.A."/>
            <person name="Shapiro H."/>
            <person name="Aerts A."/>
            <person name="Otillar R.P."/>
            <person name="Terry A.Y."/>
            <person name="Boore J.L."/>
            <person name="Simakov O."/>
            <person name="Marletaz F."/>
            <person name="Cho S.-J."/>
            <person name="Edsinger-Gonzales E."/>
            <person name="Havlak P."/>
            <person name="Kuo D.-H."/>
            <person name="Larsson T."/>
            <person name="Lv J."/>
            <person name="Arendt D."/>
            <person name="Savage R."/>
            <person name="Osoegawa K."/>
            <person name="de Jong P."/>
            <person name="Lindberg D.R."/>
            <person name="Seaver E.C."/>
            <person name="Weisblat D.A."/>
            <person name="Putnam N.H."/>
            <person name="Grigoriev I.V."/>
            <person name="Rokhsar D.S."/>
        </authorList>
    </citation>
    <scope>NUCLEOTIDE SEQUENCE</scope>
</reference>
<evidence type="ECO:0000313" key="11">
    <source>
        <dbReference type="Proteomes" id="UP000015101"/>
    </source>
</evidence>
<dbReference type="PANTHER" id="PTHR47577:SF1">
    <property type="entry name" value="THAP DOMAIN-CONTAINING PROTEIN 6"/>
    <property type="match status" value="1"/>
</dbReference>
<dbReference type="HOGENOM" id="CLU_1157505_0_0_1"/>
<dbReference type="GeneID" id="20202135"/>
<dbReference type="PANTHER" id="PTHR47577">
    <property type="entry name" value="THAP DOMAIN-CONTAINING PROTEIN 6"/>
    <property type="match status" value="1"/>
</dbReference>
<keyword evidence="3" id="KW-0862">Zinc</keyword>
<dbReference type="EMBL" id="AMQM01002865">
    <property type="status" value="NOT_ANNOTATED_CDS"/>
    <property type="molecule type" value="Genomic_DNA"/>
</dbReference>
<dbReference type="GO" id="GO:0008270">
    <property type="term" value="F:zinc ion binding"/>
    <property type="evidence" value="ECO:0007669"/>
    <property type="project" value="UniProtKB-KW"/>
</dbReference>
<proteinExistence type="predicted"/>
<sequence>MAIQFLNRIVKVRFSKHPEKKNKWIASIRIGLNDPNWNPSLDARVCSDHFSDEDFNTIGPNFKRKTLKEIAIPCFIDHKYSTTPALLITKYKKAQVRLMEANMKYKNSVKRELRLSKKYNLLLEKVEELKSLNQELTDKLTRFDNKFLDLFKTERKFNLDQKLFATTLHMYSPKAYDFLRSNGLHLPHSRTLRKFRSSLRMQIDHENNDNNDDDNDGNDDNNDDNNNGNDDSDEMLQEPA</sequence>
<dbReference type="InParanoid" id="T1EZY5"/>
<keyword evidence="1" id="KW-0479">Metal-binding</keyword>
<evidence type="ECO:0000313" key="9">
    <source>
        <dbReference type="EMBL" id="ESO10070.1"/>
    </source>
</evidence>
<keyword evidence="4 5" id="KW-0238">DNA-binding</keyword>
<evidence type="ECO:0000259" key="8">
    <source>
        <dbReference type="PROSITE" id="PS50950"/>
    </source>
</evidence>
<evidence type="ECO:0000256" key="6">
    <source>
        <dbReference type="SAM" id="Coils"/>
    </source>
</evidence>
<gene>
    <name evidence="10" type="primary">20202135</name>
    <name evidence="9" type="ORF">HELRODRAFT_167917</name>
</gene>
<evidence type="ECO:0000256" key="3">
    <source>
        <dbReference type="ARBA" id="ARBA00022833"/>
    </source>
</evidence>
<dbReference type="Gene3D" id="6.20.210.20">
    <property type="entry name" value="THAP domain"/>
    <property type="match status" value="1"/>
</dbReference>
<dbReference type="InterPro" id="IPR021896">
    <property type="entry name" value="THAP9-like_HTH"/>
</dbReference>
<dbReference type="AlphaFoldDB" id="T1EZY5"/>
<dbReference type="CTD" id="20202135"/>
<name>T1EZY5_HELRO</name>
<dbReference type="RefSeq" id="XP_009011884.1">
    <property type="nucleotide sequence ID" value="XM_009013636.1"/>
</dbReference>
<dbReference type="GO" id="GO:0003677">
    <property type="term" value="F:DNA binding"/>
    <property type="evidence" value="ECO:0007669"/>
    <property type="project" value="UniProtKB-UniRule"/>
</dbReference>
<feature type="compositionally biased region" description="Acidic residues" evidence="7">
    <location>
        <begin position="230"/>
        <end position="240"/>
    </location>
</feature>
<evidence type="ECO:0000313" key="10">
    <source>
        <dbReference type="EnsemblMetazoa" id="HelroP167917"/>
    </source>
</evidence>
<feature type="compositionally biased region" description="Acidic residues" evidence="7">
    <location>
        <begin position="209"/>
        <end position="223"/>
    </location>
</feature>
<dbReference type="InterPro" id="IPR038441">
    <property type="entry name" value="THAP_Znf_sf"/>
</dbReference>
<keyword evidence="6" id="KW-0175">Coiled coil</keyword>
<dbReference type="InterPro" id="IPR006612">
    <property type="entry name" value="THAP_Znf"/>
</dbReference>
<evidence type="ECO:0000256" key="7">
    <source>
        <dbReference type="SAM" id="MobiDB-lite"/>
    </source>
</evidence>
<evidence type="ECO:0000256" key="2">
    <source>
        <dbReference type="ARBA" id="ARBA00022771"/>
    </source>
</evidence>
<dbReference type="OrthoDB" id="6159136at2759"/>
<dbReference type="Pfam" id="PF05485">
    <property type="entry name" value="THAP"/>
    <property type="match status" value="1"/>
</dbReference>
<keyword evidence="11" id="KW-1185">Reference proteome</keyword>
<dbReference type="PROSITE" id="PS50950">
    <property type="entry name" value="ZF_THAP"/>
    <property type="match status" value="1"/>
</dbReference>
<dbReference type="eggNOG" id="ENOG502TKM6">
    <property type="taxonomic scope" value="Eukaryota"/>
</dbReference>
<dbReference type="Pfam" id="PF12017">
    <property type="entry name" value="Tnp_P_element"/>
    <property type="match status" value="1"/>
</dbReference>
<feature type="region of interest" description="Disordered" evidence="7">
    <location>
        <begin position="204"/>
        <end position="240"/>
    </location>
</feature>
<dbReference type="Proteomes" id="UP000015101">
    <property type="component" value="Unassembled WGS sequence"/>
</dbReference>
<accession>T1EZY5</accession>
<dbReference type="KEGG" id="hro:HELRODRAFT_167917"/>
<evidence type="ECO:0000256" key="5">
    <source>
        <dbReference type="PROSITE-ProRule" id="PRU00309"/>
    </source>
</evidence>
<dbReference type="EnsemblMetazoa" id="HelroT167917">
    <property type="protein sequence ID" value="HelroP167917"/>
    <property type="gene ID" value="HelroG167917"/>
</dbReference>
<feature type="domain" description="THAP-type" evidence="8">
    <location>
        <begin position="1"/>
        <end position="76"/>
    </location>
</feature>
<keyword evidence="2 5" id="KW-0863">Zinc-finger</keyword>
<organism evidence="10 11">
    <name type="scientific">Helobdella robusta</name>
    <name type="common">Californian leech</name>
    <dbReference type="NCBI Taxonomy" id="6412"/>
    <lineage>
        <taxon>Eukaryota</taxon>
        <taxon>Metazoa</taxon>
        <taxon>Spiralia</taxon>
        <taxon>Lophotrochozoa</taxon>
        <taxon>Annelida</taxon>
        <taxon>Clitellata</taxon>
        <taxon>Hirudinea</taxon>
        <taxon>Rhynchobdellida</taxon>
        <taxon>Glossiphoniidae</taxon>
        <taxon>Helobdella</taxon>
    </lineage>
</organism>